<dbReference type="Pfam" id="PF01478">
    <property type="entry name" value="Peptidase_A24"/>
    <property type="match status" value="1"/>
</dbReference>
<dbReference type="PRINTS" id="PR00864">
    <property type="entry name" value="PREPILNPTASE"/>
</dbReference>
<dbReference type="EMBL" id="CP007268">
    <property type="protein sequence ID" value="AHK78271.1"/>
    <property type="molecule type" value="Genomic_DNA"/>
</dbReference>
<evidence type="ECO:0000259" key="20">
    <source>
        <dbReference type="Pfam" id="PF01478"/>
    </source>
</evidence>
<dbReference type="EC" id="2.1.1.-" evidence="18"/>
<dbReference type="Proteomes" id="UP000019442">
    <property type="component" value="Chromosome"/>
</dbReference>
<evidence type="ECO:0000256" key="13">
    <source>
        <dbReference type="ARBA" id="ARBA00023268"/>
    </source>
</evidence>
<evidence type="ECO:0000256" key="8">
    <source>
        <dbReference type="ARBA" id="ARBA00022691"/>
    </source>
</evidence>
<dbReference type="Gene3D" id="1.20.120.1220">
    <property type="match status" value="1"/>
</dbReference>
<dbReference type="GO" id="GO:0005886">
    <property type="term" value="C:plasma membrane"/>
    <property type="evidence" value="ECO:0007669"/>
    <property type="project" value="UniProtKB-SubCell"/>
</dbReference>
<name>W8KRT1_9GAMM</name>
<feature type="transmembrane region" description="Helical" evidence="19">
    <location>
        <begin position="265"/>
        <end position="288"/>
    </location>
</feature>
<comment type="function">
    <text evidence="18">Plays an essential role in type IV pili and type II pseudopili formation by proteolytically removing the leader sequence from substrate proteins and subsequently monomethylating the alpha-amino group of the newly exposed N-terminal phenylalanine.</text>
</comment>
<dbReference type="PANTHER" id="PTHR30487">
    <property type="entry name" value="TYPE 4 PREPILIN-LIKE PROTEINS LEADER PEPTIDE-PROCESSING ENZYME"/>
    <property type="match status" value="1"/>
</dbReference>
<keyword evidence="4" id="KW-0997">Cell inner membrane</keyword>
<sequence>MIDLMASTPWLLLTVTGLFSLLIGSFLNVVIHRLPIIMERQWQSEARAWLQTQGQHPGGEAEVAGPYNLVVPRSGCPHCGHRIKALENIPVLSYLFLRGRCSACGARISPQYPLVEAATAVLSMLVVWHFGFTWAAGAALLFTWALIALAVIDLRTTLLPDMITLPVLWLGLIVNLPGLFTDATSSVIGAIAGYLSLWLVYHAFRLLTGKEGMGYGDFKLFALIGAWLGWQVLPLVILLSSLVGAVVGIALILARGRDRDIPIPFGPYLAAAGFIALLWGDAIIGAYLQALV</sequence>
<evidence type="ECO:0000256" key="15">
    <source>
        <dbReference type="ARBA" id="ARBA00067082"/>
    </source>
</evidence>
<evidence type="ECO:0000256" key="10">
    <source>
        <dbReference type="ARBA" id="ARBA00022801"/>
    </source>
</evidence>
<evidence type="ECO:0000256" key="11">
    <source>
        <dbReference type="ARBA" id="ARBA00022989"/>
    </source>
</evidence>
<dbReference type="PANTHER" id="PTHR30487:SF0">
    <property type="entry name" value="PREPILIN LEADER PEPTIDASE_N-METHYLTRANSFERASE-RELATED"/>
    <property type="match status" value="1"/>
</dbReference>
<evidence type="ECO:0000256" key="14">
    <source>
        <dbReference type="ARBA" id="ARBA00050401"/>
    </source>
</evidence>
<keyword evidence="7 18" id="KW-0808">Transferase</keyword>
<dbReference type="FunFam" id="1.20.120.1220:FF:000001">
    <property type="entry name" value="Type 4 prepilin-like proteins leader peptide-processing enzyme"/>
    <property type="match status" value="1"/>
</dbReference>
<evidence type="ECO:0000313" key="23">
    <source>
        <dbReference type="Proteomes" id="UP000019442"/>
    </source>
</evidence>
<comment type="subcellular location">
    <subcellularLocation>
        <location evidence="1">Cell inner membrane</location>
        <topology evidence="1">Multi-pass membrane protein</topology>
    </subcellularLocation>
    <subcellularLocation>
        <location evidence="18">Cell membrane</location>
        <topology evidence="18">Multi-pass membrane protein</topology>
    </subcellularLocation>
</comment>
<reference evidence="23" key="2">
    <citation type="submission" date="2014-02" db="EMBL/GenBank/DDBJ databases">
        <title>Draft Genome Sequence of extremely halophilic bacteria Halorhodospira halochloris.</title>
        <authorList>
            <person name="Singh K.S."/>
        </authorList>
    </citation>
    <scope>NUCLEOTIDE SEQUENCE [LARGE SCALE GENOMIC DNA]</scope>
    <source>
        <strain evidence="23">A</strain>
    </source>
</reference>
<dbReference type="AlphaFoldDB" id="W8KRT1"/>
<evidence type="ECO:0000256" key="17">
    <source>
        <dbReference type="RuleBase" id="RU003793"/>
    </source>
</evidence>
<evidence type="ECO:0000256" key="7">
    <source>
        <dbReference type="ARBA" id="ARBA00022679"/>
    </source>
</evidence>
<dbReference type="InterPro" id="IPR000045">
    <property type="entry name" value="Prepilin_IV_endopep_pep"/>
</dbReference>
<feature type="transmembrane region" description="Helical" evidence="19">
    <location>
        <begin position="12"/>
        <end position="31"/>
    </location>
</feature>
<feature type="transmembrane region" description="Helical" evidence="19">
    <location>
        <begin position="224"/>
        <end position="253"/>
    </location>
</feature>
<keyword evidence="23" id="KW-1185">Reference proteome</keyword>
<feature type="transmembrane region" description="Helical" evidence="19">
    <location>
        <begin position="158"/>
        <end position="180"/>
    </location>
</feature>
<comment type="catalytic activity">
    <reaction evidence="14 18">
        <text>Typically cleaves a -Gly-|-Phe- bond to release an N-terminal, basic peptide of 5-8 residues from type IV prepilin, and then N-methylates the new N-terminal amino group, the methyl donor being S-adenosyl-L-methionine.</text>
        <dbReference type="EC" id="3.4.23.43"/>
    </reaction>
</comment>
<accession>W8KRT1</accession>
<evidence type="ECO:0000256" key="9">
    <source>
        <dbReference type="ARBA" id="ARBA00022692"/>
    </source>
</evidence>
<keyword evidence="3" id="KW-1003">Cell membrane</keyword>
<evidence type="ECO:0000256" key="2">
    <source>
        <dbReference type="ARBA" id="ARBA00005801"/>
    </source>
</evidence>
<evidence type="ECO:0000256" key="16">
    <source>
        <dbReference type="ARBA" id="ARBA00071870"/>
    </source>
</evidence>
<protein>
    <recommendedName>
        <fullName evidence="16 18">Prepilin leader peptidase/N-methyltransferase</fullName>
        <ecNumber evidence="18">2.1.1.-</ecNumber>
        <ecNumber evidence="15 18">3.4.23.43</ecNumber>
    </recommendedName>
</protein>
<dbReference type="HOGENOM" id="CLU_057101_0_0_6"/>
<dbReference type="GO" id="GO:0008168">
    <property type="term" value="F:methyltransferase activity"/>
    <property type="evidence" value="ECO:0007669"/>
    <property type="project" value="UniProtKB-KW"/>
</dbReference>
<evidence type="ECO:0000256" key="12">
    <source>
        <dbReference type="ARBA" id="ARBA00023136"/>
    </source>
</evidence>
<dbReference type="KEGG" id="hhc:M911_02775"/>
<evidence type="ECO:0000256" key="18">
    <source>
        <dbReference type="RuleBase" id="RU003794"/>
    </source>
</evidence>
<evidence type="ECO:0000313" key="22">
    <source>
        <dbReference type="EMBL" id="AHK78271.1"/>
    </source>
</evidence>
<dbReference type="GO" id="GO:0032259">
    <property type="term" value="P:methylation"/>
    <property type="evidence" value="ECO:0007669"/>
    <property type="project" value="UniProtKB-KW"/>
</dbReference>
<evidence type="ECO:0000256" key="5">
    <source>
        <dbReference type="ARBA" id="ARBA00022603"/>
    </source>
</evidence>
<keyword evidence="13 18" id="KW-0511">Multifunctional enzyme</keyword>
<comment type="similarity">
    <text evidence="2 17">Belongs to the peptidase A24 family.</text>
</comment>
<evidence type="ECO:0000256" key="19">
    <source>
        <dbReference type="SAM" id="Phobius"/>
    </source>
</evidence>
<dbReference type="InterPro" id="IPR010627">
    <property type="entry name" value="Prepilin_pept_A24_N"/>
</dbReference>
<organism evidence="22 23">
    <name type="scientific">Ectothiorhodospira haloalkaliphila</name>
    <dbReference type="NCBI Taxonomy" id="421628"/>
    <lineage>
        <taxon>Bacteria</taxon>
        <taxon>Pseudomonadati</taxon>
        <taxon>Pseudomonadota</taxon>
        <taxon>Gammaproteobacteria</taxon>
        <taxon>Chromatiales</taxon>
        <taxon>Ectothiorhodospiraceae</taxon>
        <taxon>Ectothiorhodospira</taxon>
    </lineage>
</organism>
<dbReference type="GO" id="GO:0006465">
    <property type="term" value="P:signal peptide processing"/>
    <property type="evidence" value="ECO:0007669"/>
    <property type="project" value="TreeGrafter"/>
</dbReference>
<keyword evidence="8" id="KW-0949">S-adenosyl-L-methionine</keyword>
<keyword evidence="10 18" id="KW-0378">Hydrolase</keyword>
<keyword evidence="5 18" id="KW-0489">Methyltransferase</keyword>
<gene>
    <name evidence="22" type="ORF">M911_02775</name>
</gene>
<evidence type="ECO:0000256" key="1">
    <source>
        <dbReference type="ARBA" id="ARBA00004429"/>
    </source>
</evidence>
<reference evidence="22 23" key="1">
    <citation type="journal article" date="2014" name="J Genomics">
        <title>Draft Genome Sequence of the Extremely Halophilic Phototrophic Purple Sulfur Bacterium Halorhodospira halochloris.</title>
        <authorList>
            <person name="Singh K.S."/>
            <person name="Kirksey J."/>
            <person name="Hoff W.D."/>
            <person name="Deole R."/>
        </authorList>
    </citation>
    <scope>NUCLEOTIDE SEQUENCE [LARGE SCALE GENOMIC DNA]</scope>
    <source>
        <strain evidence="22 23">A</strain>
    </source>
</reference>
<evidence type="ECO:0000256" key="4">
    <source>
        <dbReference type="ARBA" id="ARBA00022519"/>
    </source>
</evidence>
<feature type="domain" description="Prepilin type IV endopeptidase peptidase" evidence="20">
    <location>
        <begin position="140"/>
        <end position="249"/>
    </location>
</feature>
<dbReference type="InterPro" id="IPR050882">
    <property type="entry name" value="Prepilin_peptidase/N-MTase"/>
</dbReference>
<dbReference type="PATRIC" id="fig|1354791.3.peg.947"/>
<keyword evidence="12 19" id="KW-0472">Membrane</keyword>
<feature type="domain" description="Prepilin peptidase A24 N-terminal" evidence="21">
    <location>
        <begin position="18"/>
        <end position="130"/>
    </location>
</feature>
<dbReference type="InterPro" id="IPR014032">
    <property type="entry name" value="Peptidase_A24A_bac"/>
</dbReference>
<evidence type="ECO:0000256" key="3">
    <source>
        <dbReference type="ARBA" id="ARBA00022475"/>
    </source>
</evidence>
<evidence type="ECO:0000256" key="6">
    <source>
        <dbReference type="ARBA" id="ARBA00022670"/>
    </source>
</evidence>
<keyword evidence="6 18" id="KW-0645">Protease</keyword>
<feature type="transmembrane region" description="Helical" evidence="19">
    <location>
        <begin position="187"/>
        <end position="204"/>
    </location>
</feature>
<proteinExistence type="inferred from homology"/>
<keyword evidence="11 19" id="KW-1133">Transmembrane helix</keyword>
<dbReference type="GO" id="GO:0004190">
    <property type="term" value="F:aspartic-type endopeptidase activity"/>
    <property type="evidence" value="ECO:0007669"/>
    <property type="project" value="UniProtKB-EC"/>
</dbReference>
<dbReference type="EC" id="3.4.23.43" evidence="15 18"/>
<keyword evidence="9 18" id="KW-0812">Transmembrane</keyword>
<dbReference type="Pfam" id="PF06750">
    <property type="entry name" value="A24_N_bact"/>
    <property type="match status" value="1"/>
</dbReference>
<feature type="transmembrane region" description="Helical" evidence="19">
    <location>
        <begin position="132"/>
        <end position="152"/>
    </location>
</feature>
<evidence type="ECO:0000259" key="21">
    <source>
        <dbReference type="Pfam" id="PF06750"/>
    </source>
</evidence>